<name>A0A150GF61_GONPE</name>
<accession>A0A150GF61</accession>
<gene>
    <name evidence="1" type="ORF">GPECTOR_27g659</name>
</gene>
<comment type="caution">
    <text evidence="1">The sequence shown here is derived from an EMBL/GenBank/DDBJ whole genome shotgun (WGS) entry which is preliminary data.</text>
</comment>
<dbReference type="AlphaFoldDB" id="A0A150GF61"/>
<dbReference type="EMBL" id="LSYV01000028">
    <property type="protein sequence ID" value="KXZ48489.1"/>
    <property type="molecule type" value="Genomic_DNA"/>
</dbReference>
<dbReference type="InterPro" id="IPR035940">
    <property type="entry name" value="CAP_sf"/>
</dbReference>
<evidence type="ECO:0000313" key="1">
    <source>
        <dbReference type="EMBL" id="KXZ48489.1"/>
    </source>
</evidence>
<organism evidence="1 2">
    <name type="scientific">Gonium pectorale</name>
    <name type="common">Green alga</name>
    <dbReference type="NCBI Taxonomy" id="33097"/>
    <lineage>
        <taxon>Eukaryota</taxon>
        <taxon>Viridiplantae</taxon>
        <taxon>Chlorophyta</taxon>
        <taxon>core chlorophytes</taxon>
        <taxon>Chlorophyceae</taxon>
        <taxon>CS clade</taxon>
        <taxon>Chlamydomonadales</taxon>
        <taxon>Volvocaceae</taxon>
        <taxon>Gonium</taxon>
    </lineage>
</organism>
<dbReference type="Gene3D" id="3.40.33.10">
    <property type="entry name" value="CAP"/>
    <property type="match status" value="1"/>
</dbReference>
<keyword evidence="2" id="KW-1185">Reference proteome</keyword>
<evidence type="ECO:0000313" key="2">
    <source>
        <dbReference type="Proteomes" id="UP000075714"/>
    </source>
</evidence>
<dbReference type="OrthoDB" id="551454at2759"/>
<proteinExistence type="predicted"/>
<protein>
    <submittedName>
        <fullName evidence="1">Uncharacterized protein</fullName>
    </submittedName>
</protein>
<reference evidence="2" key="1">
    <citation type="journal article" date="2016" name="Nat. Commun.">
        <title>The Gonium pectorale genome demonstrates co-option of cell cycle regulation during the evolution of multicellularity.</title>
        <authorList>
            <person name="Hanschen E.R."/>
            <person name="Marriage T.N."/>
            <person name="Ferris P.J."/>
            <person name="Hamaji T."/>
            <person name="Toyoda A."/>
            <person name="Fujiyama A."/>
            <person name="Neme R."/>
            <person name="Noguchi H."/>
            <person name="Minakuchi Y."/>
            <person name="Suzuki M."/>
            <person name="Kawai-Toyooka H."/>
            <person name="Smith D.R."/>
            <person name="Sparks H."/>
            <person name="Anderson J."/>
            <person name="Bakaric R."/>
            <person name="Luria V."/>
            <person name="Karger A."/>
            <person name="Kirschner M.W."/>
            <person name="Durand P.M."/>
            <person name="Michod R.E."/>
            <person name="Nozaki H."/>
            <person name="Olson B.J."/>
        </authorList>
    </citation>
    <scope>NUCLEOTIDE SEQUENCE [LARGE SCALE GENOMIC DNA]</scope>
    <source>
        <strain evidence="2">NIES-2863</strain>
    </source>
</reference>
<dbReference type="Proteomes" id="UP000075714">
    <property type="component" value="Unassembled WGS sequence"/>
</dbReference>
<sequence>MRLLLASHCARAQVIACTNAVRENPDLLRDAPCFGSVEAEIKNPPRKPLKVNAALTRAATDHNNLMIFNKKLAHV</sequence>